<dbReference type="EMBL" id="BNAR01000006">
    <property type="protein sequence ID" value="GHH44464.1"/>
    <property type="molecule type" value="Genomic_DNA"/>
</dbReference>
<dbReference type="RefSeq" id="WP_191300382.1">
    <property type="nucleotide sequence ID" value="NZ_BNAR01000006.1"/>
</dbReference>
<proteinExistence type="predicted"/>
<protein>
    <submittedName>
        <fullName evidence="1">Uncharacterized protein</fullName>
    </submittedName>
</protein>
<evidence type="ECO:0000313" key="2">
    <source>
        <dbReference type="Proteomes" id="UP000605568"/>
    </source>
</evidence>
<reference evidence="2" key="1">
    <citation type="journal article" date="2019" name="Int. J. Syst. Evol. Microbiol.">
        <title>The Global Catalogue of Microorganisms (GCM) 10K type strain sequencing project: providing services to taxonomists for standard genome sequencing and annotation.</title>
        <authorList>
            <consortium name="The Broad Institute Genomics Platform"/>
            <consortium name="The Broad Institute Genome Sequencing Center for Infectious Disease"/>
            <person name="Wu L."/>
            <person name="Ma J."/>
        </authorList>
    </citation>
    <scope>NUCLEOTIDE SEQUENCE [LARGE SCALE GENOMIC DNA]</scope>
    <source>
        <strain evidence="2">CGMCC 4.7367</strain>
    </source>
</reference>
<sequence>MSWTTTISRIIEVADGFVELLDGTFPADPPGGAWFLGNGEGWAVMPLHADALNRPRFACR</sequence>
<gene>
    <name evidence="1" type="ORF">GCM10017774_44080</name>
</gene>
<evidence type="ECO:0000313" key="1">
    <source>
        <dbReference type="EMBL" id="GHH44464.1"/>
    </source>
</evidence>
<keyword evidence="2" id="KW-1185">Reference proteome</keyword>
<dbReference type="Proteomes" id="UP000605568">
    <property type="component" value="Unassembled WGS sequence"/>
</dbReference>
<name>A0ABQ3MMW2_9PSEU</name>
<organism evidence="1 2">
    <name type="scientific">Lentzea cavernae</name>
    <dbReference type="NCBI Taxonomy" id="2020703"/>
    <lineage>
        <taxon>Bacteria</taxon>
        <taxon>Bacillati</taxon>
        <taxon>Actinomycetota</taxon>
        <taxon>Actinomycetes</taxon>
        <taxon>Pseudonocardiales</taxon>
        <taxon>Pseudonocardiaceae</taxon>
        <taxon>Lentzea</taxon>
    </lineage>
</organism>
<accession>A0ABQ3MMW2</accession>
<comment type="caution">
    <text evidence="1">The sequence shown here is derived from an EMBL/GenBank/DDBJ whole genome shotgun (WGS) entry which is preliminary data.</text>
</comment>